<gene>
    <name evidence="4" type="ORF">Z043_111338</name>
</gene>
<comment type="caution">
    <text evidence="4">The sequence shown here is derived from an EMBL/GenBank/DDBJ whole genome shotgun (WGS) entry which is preliminary data.</text>
</comment>
<feature type="region of interest" description="Disordered" evidence="3">
    <location>
        <begin position="558"/>
        <end position="580"/>
    </location>
</feature>
<keyword evidence="1 2" id="KW-0175">Coiled coil</keyword>
<evidence type="ECO:0000313" key="4">
    <source>
        <dbReference type="EMBL" id="KPP69873.1"/>
    </source>
</evidence>
<feature type="coiled-coil region" evidence="2">
    <location>
        <begin position="12"/>
        <end position="101"/>
    </location>
</feature>
<feature type="coiled-coil region" evidence="2">
    <location>
        <begin position="316"/>
        <end position="416"/>
    </location>
</feature>
<dbReference type="STRING" id="113540.ENSSFOP00015015704"/>
<dbReference type="AlphaFoldDB" id="A0A0N8JZP0"/>
<evidence type="ECO:0000256" key="3">
    <source>
        <dbReference type="SAM" id="MobiDB-lite"/>
    </source>
</evidence>
<dbReference type="PANTHER" id="PTHR23166:SF4">
    <property type="entry name" value="FILAMIN A-INTERACTING PROTEIN 1-LIKE"/>
    <property type="match status" value="1"/>
</dbReference>
<evidence type="ECO:0000313" key="5">
    <source>
        <dbReference type="Proteomes" id="UP000034805"/>
    </source>
</evidence>
<reference evidence="4 5" key="1">
    <citation type="submission" date="2015-08" db="EMBL/GenBank/DDBJ databases">
        <title>The genome of the Asian arowana (Scleropages formosus).</title>
        <authorList>
            <person name="Tan M.H."/>
            <person name="Gan H.M."/>
            <person name="Croft L.J."/>
            <person name="Austin C.M."/>
        </authorList>
    </citation>
    <scope>NUCLEOTIDE SEQUENCE [LARGE SCALE GENOMIC DNA]</scope>
    <source>
        <strain evidence="4">Aro1</strain>
    </source>
</reference>
<dbReference type="Proteomes" id="UP000034805">
    <property type="component" value="Unassembled WGS sequence"/>
</dbReference>
<dbReference type="EMBL" id="JARO02003741">
    <property type="protein sequence ID" value="KPP69873.1"/>
    <property type="molecule type" value="Genomic_DNA"/>
</dbReference>
<dbReference type="PANTHER" id="PTHR23166">
    <property type="entry name" value="FILAMIN/GPBP-INTERACTING PROTEIN"/>
    <property type="match status" value="1"/>
</dbReference>
<accession>A0A0N8JZP0</accession>
<sequence>MAAKLNSEGSHNRQLRQKLAALSRHVDEMEDMTRTLRKKKEELLDLRDKEVRGERGSTILLPEVDDLQKKEVVIEEKDEELNKIENQCQDLKKRLDIESINGQSTREEINKLNSKIMDFDKLEDAFSKSKQECCSLRSSLEKERSLSRLLSNELDSLKGRIRELEDVEGKLEKTELLLKEDLTKLKALTVMLVEDRKTMTDKIKQMEDKLQNRSGKIQAEQDRTTLITEKLTEESKKALKYKIELEEKIESAAKEKEDLTVKLKAAEERNNELESKISVINKRLQSLEAMEKEFLRDKEENIKASSNNFSPEDNKVKELTEEVERLKQKIKDMKTVEDDLLKTENELESLEKRYSNEQERAKILLEELEKSRKELSKYQLAEKEELSQEHILYKYLKEEEAKSSYLTREVEVLKEKLHQLAGTEDSFCRMKKDYSVLLKKLTQQEVKNKEIAKEMENLTWELERYRRFSKSLQPGLNGKCFSDLQISSKEVQTGLRDNELPDYRTLHQLEKEVLNGKIHKNCDSDDDLTDDELHLRKASASVKNANNLNNSRRSRMLFPKTKESHKQTGSGNVVSQPNGDTVQQGDVVLTHTPWQPLHIKVTPDHVQNTAMLEITSPTTENSHCYTSTAVIPTSGGPPKQRITIIQNASISPCKGRSNSSSDGFCIPDRPMSPLSMTTFSRAITPDSSESLTPERALSPIQIVSVTTSTPERPQPTEFVEVLGSHAVFRVTPERHTSWQLQRSNSSGSSVITTEDNKIHIHLGSPYIQAINTTSSPMSPCFPTEQILRPSGNAQIEYHARYDVVGQYVTLFEGFAKWSITSAISWTMSAKLCNLQVTQLCKYFKTTEVPTLSLNVVSGYE</sequence>
<feature type="coiled-coil region" evidence="2">
    <location>
        <begin position="203"/>
        <end position="290"/>
    </location>
</feature>
<evidence type="ECO:0000256" key="1">
    <source>
        <dbReference type="ARBA" id="ARBA00023054"/>
    </source>
</evidence>
<feature type="compositionally biased region" description="Polar residues" evidence="3">
    <location>
        <begin position="567"/>
        <end position="580"/>
    </location>
</feature>
<proteinExistence type="predicted"/>
<evidence type="ECO:0008006" key="6">
    <source>
        <dbReference type="Google" id="ProtNLM"/>
    </source>
</evidence>
<feature type="coiled-coil region" evidence="2">
    <location>
        <begin position="147"/>
        <end position="174"/>
    </location>
</feature>
<organism evidence="4 5">
    <name type="scientific">Scleropages formosus</name>
    <name type="common">Asian bonytongue</name>
    <name type="synonym">Osteoglossum formosum</name>
    <dbReference type="NCBI Taxonomy" id="113540"/>
    <lineage>
        <taxon>Eukaryota</taxon>
        <taxon>Metazoa</taxon>
        <taxon>Chordata</taxon>
        <taxon>Craniata</taxon>
        <taxon>Vertebrata</taxon>
        <taxon>Euteleostomi</taxon>
        <taxon>Actinopterygii</taxon>
        <taxon>Neopterygii</taxon>
        <taxon>Teleostei</taxon>
        <taxon>Osteoglossocephala</taxon>
        <taxon>Osteoglossomorpha</taxon>
        <taxon>Osteoglossiformes</taxon>
        <taxon>Osteoglossidae</taxon>
        <taxon>Scleropages</taxon>
    </lineage>
</organism>
<evidence type="ECO:0000256" key="2">
    <source>
        <dbReference type="SAM" id="Coils"/>
    </source>
</evidence>
<protein>
    <recommendedName>
        <fullName evidence="6">Filamin A-interacting protein 1-like</fullName>
    </recommendedName>
</protein>
<dbReference type="InterPro" id="IPR050719">
    <property type="entry name" value="Cortactin-Actin_Reg"/>
</dbReference>
<name>A0A0N8JZP0_SCLFO</name>